<keyword evidence="2" id="KW-1185">Reference proteome</keyword>
<name>A0ABV6YJK8_UNCEI</name>
<evidence type="ECO:0000313" key="2">
    <source>
        <dbReference type="Proteomes" id="UP001593833"/>
    </source>
</evidence>
<dbReference type="EMBL" id="JBHPKH010000019">
    <property type="protein sequence ID" value="MFC1572511.1"/>
    <property type="molecule type" value="Genomic_DNA"/>
</dbReference>
<comment type="caution">
    <text evidence="1">The sequence shown here is derived from an EMBL/GenBank/DDBJ whole genome shotgun (WGS) entry which is preliminary data.</text>
</comment>
<organism evidence="1 2">
    <name type="scientific">Eiseniibacteriota bacterium</name>
    <dbReference type="NCBI Taxonomy" id="2212470"/>
    <lineage>
        <taxon>Bacteria</taxon>
        <taxon>Candidatus Eiseniibacteriota</taxon>
    </lineage>
</organism>
<proteinExistence type="predicted"/>
<protein>
    <submittedName>
        <fullName evidence="1">Uncharacterized protein</fullName>
    </submittedName>
</protein>
<gene>
    <name evidence="1" type="ORF">ACFL6M_02820</name>
</gene>
<reference evidence="1 2" key="1">
    <citation type="submission" date="2024-09" db="EMBL/GenBank/DDBJ databases">
        <authorList>
            <person name="D'Angelo T."/>
        </authorList>
    </citation>
    <scope>NUCLEOTIDE SEQUENCE [LARGE SCALE GENOMIC DNA]</scope>
    <source>
        <strain evidence="1">SAG AM-320-E07</strain>
    </source>
</reference>
<accession>A0ABV6YJK8</accession>
<dbReference type="Proteomes" id="UP001593833">
    <property type="component" value="Unassembled WGS sequence"/>
</dbReference>
<evidence type="ECO:0000313" key="1">
    <source>
        <dbReference type="EMBL" id="MFC1572511.1"/>
    </source>
</evidence>
<sequence>MGLILALVLVPSVADAQIMVRVFGSVSFPDVDPDLRPQLGPESILIWVRVMGSWGSPWVLTLTADSDLLSGPDVIPASSISWTAMPSPPFRGGVLSTTMPVVVASGVSPMSRIARFSFYLQNSWSYNVGNYSGTATYTLSSP</sequence>